<sequence length="75" mass="8495">MTKEREGFNQEDRNLLRSLAHVIMGNPKNREDLGLVGDVKENSQFRRTATKVVWALVLAIIGTWGTMTAQVLLQQ</sequence>
<evidence type="ECO:0000313" key="2">
    <source>
        <dbReference type="EMBL" id="KKK74766.1"/>
    </source>
</evidence>
<keyword evidence="1" id="KW-0812">Transmembrane</keyword>
<dbReference type="AlphaFoldDB" id="A0A0F9ARE7"/>
<comment type="caution">
    <text evidence="2">The sequence shown here is derived from an EMBL/GenBank/DDBJ whole genome shotgun (WGS) entry which is preliminary data.</text>
</comment>
<dbReference type="EMBL" id="LAZR01056165">
    <property type="protein sequence ID" value="KKK74766.1"/>
    <property type="molecule type" value="Genomic_DNA"/>
</dbReference>
<evidence type="ECO:0000256" key="1">
    <source>
        <dbReference type="SAM" id="Phobius"/>
    </source>
</evidence>
<name>A0A0F9ARE7_9ZZZZ</name>
<organism evidence="2">
    <name type="scientific">marine sediment metagenome</name>
    <dbReference type="NCBI Taxonomy" id="412755"/>
    <lineage>
        <taxon>unclassified sequences</taxon>
        <taxon>metagenomes</taxon>
        <taxon>ecological metagenomes</taxon>
    </lineage>
</organism>
<reference evidence="2" key="1">
    <citation type="journal article" date="2015" name="Nature">
        <title>Complex archaea that bridge the gap between prokaryotes and eukaryotes.</title>
        <authorList>
            <person name="Spang A."/>
            <person name="Saw J.H."/>
            <person name="Jorgensen S.L."/>
            <person name="Zaremba-Niedzwiedzka K."/>
            <person name="Martijn J."/>
            <person name="Lind A.E."/>
            <person name="van Eijk R."/>
            <person name="Schleper C."/>
            <person name="Guy L."/>
            <person name="Ettema T.J."/>
        </authorList>
    </citation>
    <scope>NUCLEOTIDE SEQUENCE</scope>
</reference>
<gene>
    <name evidence="2" type="ORF">LCGC14_2880480</name>
</gene>
<keyword evidence="1" id="KW-0472">Membrane</keyword>
<accession>A0A0F9ARE7</accession>
<feature type="transmembrane region" description="Helical" evidence="1">
    <location>
        <begin position="52"/>
        <end position="73"/>
    </location>
</feature>
<proteinExistence type="predicted"/>
<protein>
    <submittedName>
        <fullName evidence="2">Uncharacterized protein</fullName>
    </submittedName>
</protein>
<keyword evidence="1" id="KW-1133">Transmembrane helix</keyword>